<dbReference type="SUPFAM" id="SSF56672">
    <property type="entry name" value="DNA/RNA polymerases"/>
    <property type="match status" value="1"/>
</dbReference>
<dbReference type="Proteomes" id="UP000653305">
    <property type="component" value="Unassembled WGS sequence"/>
</dbReference>
<evidence type="ECO:0000313" key="11">
    <source>
        <dbReference type="Proteomes" id="UP000653305"/>
    </source>
</evidence>
<dbReference type="InterPro" id="IPR007173">
    <property type="entry name" value="ALO_C"/>
</dbReference>
<dbReference type="UniPathway" id="UPA00132"/>
<comment type="cofactor">
    <cofactor evidence="1">
        <name>FAD</name>
        <dbReference type="ChEBI" id="CHEBI:57692"/>
    </cofactor>
</comment>
<dbReference type="PANTHER" id="PTHR13878">
    <property type="entry name" value="GULONOLACTONE OXIDASE"/>
    <property type="match status" value="1"/>
</dbReference>
<keyword evidence="7" id="KW-0560">Oxidoreductase</keyword>
<reference evidence="10" key="1">
    <citation type="submission" date="2020-07" db="EMBL/GenBank/DDBJ databases">
        <title>Ethylene signaling mediates host invasion by parasitic plants.</title>
        <authorList>
            <person name="Yoshida S."/>
        </authorList>
    </citation>
    <scope>NUCLEOTIDE SEQUENCE</scope>
    <source>
        <strain evidence="10">Okayama</strain>
    </source>
</reference>
<dbReference type="AlphaFoldDB" id="A0A830CYK3"/>
<comment type="similarity">
    <text evidence="3">Belongs to the oxygen-dependent FAD-linked oxidoreductase family.</text>
</comment>
<gene>
    <name evidence="10" type="ORF">PHJA_002701900</name>
</gene>
<proteinExistence type="inferred from homology"/>
<evidence type="ECO:0000256" key="6">
    <source>
        <dbReference type="ARBA" id="ARBA00022729"/>
    </source>
</evidence>
<dbReference type="Pfam" id="PF04030">
    <property type="entry name" value="ALO"/>
    <property type="match status" value="1"/>
</dbReference>
<dbReference type="InterPro" id="IPR006094">
    <property type="entry name" value="Oxid_FAD_bind_N"/>
</dbReference>
<evidence type="ECO:0000259" key="9">
    <source>
        <dbReference type="PROSITE" id="PS51387"/>
    </source>
</evidence>
<keyword evidence="11" id="KW-1185">Reference proteome</keyword>
<evidence type="ECO:0000256" key="1">
    <source>
        <dbReference type="ARBA" id="ARBA00001974"/>
    </source>
</evidence>
<keyword evidence="6" id="KW-0732">Signal</keyword>
<dbReference type="GO" id="GO:0003885">
    <property type="term" value="F:D-arabinono-1,4-lactone oxidase activity"/>
    <property type="evidence" value="ECO:0007669"/>
    <property type="project" value="InterPro"/>
</dbReference>
<dbReference type="InterPro" id="IPR016166">
    <property type="entry name" value="FAD-bd_PCMH"/>
</dbReference>
<dbReference type="EMBL" id="BMAC01001091">
    <property type="protein sequence ID" value="GFQ05578.1"/>
    <property type="molecule type" value="Genomic_DNA"/>
</dbReference>
<keyword evidence="5" id="KW-0060">Ascorbate biosynthesis</keyword>
<comment type="pathway">
    <text evidence="2">Cofactor biosynthesis; L-ascorbate biosynthesis.</text>
</comment>
<dbReference type="InterPro" id="IPR013103">
    <property type="entry name" value="RVT_2"/>
</dbReference>
<protein>
    <recommendedName>
        <fullName evidence="4">L-gulonolactone oxidase</fullName>
        <ecNumber evidence="4">1.1.3.8</ecNumber>
    </recommendedName>
</protein>
<dbReference type="GO" id="GO:0050105">
    <property type="term" value="F:L-gulonolactone oxidase activity"/>
    <property type="evidence" value="ECO:0007669"/>
    <property type="project" value="UniProtKB-EC"/>
</dbReference>
<dbReference type="FunFam" id="3.30.465.10:FF:000033">
    <property type="entry name" value="L-gulonolactone oxidase 5"/>
    <property type="match status" value="1"/>
</dbReference>
<name>A0A830CYK3_9LAMI</name>
<evidence type="ECO:0000313" key="10">
    <source>
        <dbReference type="EMBL" id="GFQ05578.1"/>
    </source>
</evidence>
<dbReference type="PROSITE" id="PS51387">
    <property type="entry name" value="FAD_PCMH"/>
    <property type="match status" value="1"/>
</dbReference>
<feature type="domain" description="FAD-binding PCMH-type" evidence="9">
    <location>
        <begin position="366"/>
        <end position="546"/>
    </location>
</feature>
<dbReference type="EC" id="1.1.3.8" evidence="4"/>
<dbReference type="CDD" id="cd09272">
    <property type="entry name" value="RNase_HI_RT_Ty1"/>
    <property type="match status" value="1"/>
</dbReference>
<comment type="caution">
    <text evidence="10">The sequence shown here is derived from an EMBL/GenBank/DDBJ whole genome shotgun (WGS) entry which is preliminary data.</text>
</comment>
<dbReference type="SUPFAM" id="SSF56176">
    <property type="entry name" value="FAD-binding/transporter-associated domain-like"/>
    <property type="match status" value="1"/>
</dbReference>
<dbReference type="InterPro" id="IPR043502">
    <property type="entry name" value="DNA/RNA_pol_sf"/>
</dbReference>
<evidence type="ECO:0000256" key="4">
    <source>
        <dbReference type="ARBA" id="ARBA00013121"/>
    </source>
</evidence>
<dbReference type="Pfam" id="PF01565">
    <property type="entry name" value="FAD_binding_4"/>
    <property type="match status" value="1"/>
</dbReference>
<dbReference type="OrthoDB" id="1934989at2759"/>
<organism evidence="10 11">
    <name type="scientific">Phtheirospermum japonicum</name>
    <dbReference type="NCBI Taxonomy" id="374723"/>
    <lineage>
        <taxon>Eukaryota</taxon>
        <taxon>Viridiplantae</taxon>
        <taxon>Streptophyta</taxon>
        <taxon>Embryophyta</taxon>
        <taxon>Tracheophyta</taxon>
        <taxon>Spermatophyta</taxon>
        <taxon>Magnoliopsida</taxon>
        <taxon>eudicotyledons</taxon>
        <taxon>Gunneridae</taxon>
        <taxon>Pentapetalae</taxon>
        <taxon>asterids</taxon>
        <taxon>lamiids</taxon>
        <taxon>Lamiales</taxon>
        <taxon>Orobanchaceae</taxon>
        <taxon>Orobanchaceae incertae sedis</taxon>
        <taxon>Phtheirospermum</taxon>
    </lineage>
</organism>
<dbReference type="PANTHER" id="PTHR13878:SF67">
    <property type="entry name" value="L-GULONOLACTONE OXIDASE 5"/>
    <property type="match status" value="1"/>
</dbReference>
<evidence type="ECO:0000256" key="3">
    <source>
        <dbReference type="ARBA" id="ARBA00005466"/>
    </source>
</evidence>
<evidence type="ECO:0000256" key="7">
    <source>
        <dbReference type="ARBA" id="ARBA00023002"/>
    </source>
</evidence>
<dbReference type="InterPro" id="IPR016169">
    <property type="entry name" value="FAD-bd_PCMH_sub2"/>
</dbReference>
<dbReference type="InterPro" id="IPR010030">
    <property type="entry name" value="GULO_Plant"/>
</dbReference>
<evidence type="ECO:0000256" key="8">
    <source>
        <dbReference type="ARBA" id="ARBA00048083"/>
    </source>
</evidence>
<accession>A0A830CYK3</accession>
<dbReference type="InterPro" id="IPR036318">
    <property type="entry name" value="FAD-bd_PCMH-like_sf"/>
</dbReference>
<dbReference type="Gene3D" id="3.30.465.10">
    <property type="match status" value="1"/>
</dbReference>
<sequence>MEAIVVTNRMVHEEVAEILVVLAEVVDIKKNINSKPSCQIYGKPGHVILKCFKRFDVNFLGPYSDAGSSNVSVSNTQANISTGLNAGVPSVDGNWYFDSGDTNHVTAYMENLTLKSADYLGQERLVVGNGSSLPIVKKIDINNAFLHGDLYEEVYMTQPVGFVDPQNPNVVCKFTKALYGLRHAPRAWFTKLKNFLLIIRMSVRSTGGHCLFLGQNLITWSSKKQRVVSKSSAESEYRSLDDTASDILWLKSLLQELGIFISSAPIIWCDNMSVVALASNPVFNATTTHIDIDVHFVREKVIAKHLEVRYIPLEDQPADLFTKPLSALRFHNLCVNCSPPDDPIHCTTGNSNCTIRNSYGAFPDRSTCRAAKAIYPTSEAELISAVAKATMARTHMKVGTRTSHSVPKLMCPRGQDGIVISTKYLDRVVEVDVAAKTMTVESGVTLKQVIDEAAKAELALPYSPYWWGLTVGGMMGTGAHGSSLWGFGSQVHDYVVRIRIVTPAGPDEGYAKVRTLESGDSEMDAAKVSLGVLGVISQVTLKLQPLFKRSVTYVTKDDSNIGDDAVSFGRVHEFADITWYPSQKRAVYRIDDRVSVNTPGYGINNFTGFSSLAVVERFMEEILESLGLVHGKCIIGEIATSFLSNKAYGLTNDGISFTVYPIIGYQNHIQASGTCLDTGCPWDPRVKGLFFHQTTFSIALSKVKGFIGDVQKLVAFEPKSMCGLDLYNGILMRYVTASSAYLGKQEDALDFDITYYRSRDPLSPRLFEDIMEEIEQIAVFKYDGLPHWGKNRNVAFIGAINKYKNANAFLKVRARYDPLGLFSSEWTDQILGLRDGLSIEREGCALEGLSRKGIQNDNPNRKKNLKFGIKSSSNTGRLDGDIEKESNFPKSFPLSRGLHSNTHTLRNTTVKRLCKHATVRGEHAAEPAARGLGLGRIVGSVLGSDLRLN</sequence>
<dbReference type="NCBIfam" id="TIGR01677">
    <property type="entry name" value="pln_FAD_oxido"/>
    <property type="match status" value="1"/>
</dbReference>
<dbReference type="InterPro" id="IPR050432">
    <property type="entry name" value="FAD-linked_Oxidoreductases_BP"/>
</dbReference>
<dbReference type="GO" id="GO:0071949">
    <property type="term" value="F:FAD binding"/>
    <property type="evidence" value="ECO:0007669"/>
    <property type="project" value="InterPro"/>
</dbReference>
<dbReference type="GO" id="GO:0019853">
    <property type="term" value="P:L-ascorbic acid biosynthetic process"/>
    <property type="evidence" value="ECO:0007669"/>
    <property type="project" value="UniProtKB-UniPathway"/>
</dbReference>
<dbReference type="Pfam" id="PF07727">
    <property type="entry name" value="RVT_2"/>
    <property type="match status" value="1"/>
</dbReference>
<dbReference type="GO" id="GO:0016020">
    <property type="term" value="C:membrane"/>
    <property type="evidence" value="ECO:0007669"/>
    <property type="project" value="InterPro"/>
</dbReference>
<evidence type="ECO:0000256" key="5">
    <source>
        <dbReference type="ARBA" id="ARBA00022644"/>
    </source>
</evidence>
<evidence type="ECO:0000256" key="2">
    <source>
        <dbReference type="ARBA" id="ARBA00005147"/>
    </source>
</evidence>
<comment type="catalytic activity">
    <reaction evidence="8">
        <text>L-gulono-1,4-lactone + O2 = L-ascorbate + H2O2 + H(+)</text>
        <dbReference type="Rhea" id="RHEA:32363"/>
        <dbReference type="ChEBI" id="CHEBI:15378"/>
        <dbReference type="ChEBI" id="CHEBI:15379"/>
        <dbReference type="ChEBI" id="CHEBI:16240"/>
        <dbReference type="ChEBI" id="CHEBI:17587"/>
        <dbReference type="ChEBI" id="CHEBI:38290"/>
        <dbReference type="EC" id="1.1.3.8"/>
    </reaction>
</comment>